<dbReference type="EMBL" id="GL379903">
    <property type="protein sequence ID" value="EGT33170.1"/>
    <property type="molecule type" value="Genomic_DNA"/>
</dbReference>
<dbReference type="AlphaFoldDB" id="G0NKX9"/>
<keyword evidence="1" id="KW-1133">Transmembrane helix</keyword>
<keyword evidence="3" id="KW-1185">Reference proteome</keyword>
<proteinExistence type="predicted"/>
<name>G0NKX9_CAEBE</name>
<dbReference type="Proteomes" id="UP000008068">
    <property type="component" value="Unassembled WGS sequence"/>
</dbReference>
<dbReference type="InParanoid" id="G0NKX9"/>
<feature type="transmembrane region" description="Helical" evidence="1">
    <location>
        <begin position="115"/>
        <end position="142"/>
    </location>
</feature>
<protein>
    <submittedName>
        <fullName evidence="2">Uncharacterized protein</fullName>
    </submittedName>
</protein>
<evidence type="ECO:0000256" key="1">
    <source>
        <dbReference type="SAM" id="Phobius"/>
    </source>
</evidence>
<gene>
    <name evidence="2" type="ORF">CAEBREN_11426</name>
</gene>
<keyword evidence="1" id="KW-0472">Membrane</keyword>
<keyword evidence="1" id="KW-0812">Transmembrane</keyword>
<sequence>MSPLEKLEGKMDCLNTTKLYENVDMAINQNWPITIAQIVGCVVLFLSLLLADTEYFNIWIIIYATVAIVGICAVQAFTIVQVTIIGDGIIDVLSFGLGFKSCVIPSEVVPNVFSVLYTVISIGINCLASVLLVVFIAKDFWFGCCPKRSNRR</sequence>
<evidence type="ECO:0000313" key="2">
    <source>
        <dbReference type="EMBL" id="EGT33170.1"/>
    </source>
</evidence>
<feature type="transmembrane region" description="Helical" evidence="1">
    <location>
        <begin position="31"/>
        <end position="51"/>
    </location>
</feature>
<evidence type="ECO:0000313" key="3">
    <source>
        <dbReference type="Proteomes" id="UP000008068"/>
    </source>
</evidence>
<organism evidence="3">
    <name type="scientific">Caenorhabditis brenneri</name>
    <name type="common">Nematode worm</name>
    <dbReference type="NCBI Taxonomy" id="135651"/>
    <lineage>
        <taxon>Eukaryota</taxon>
        <taxon>Metazoa</taxon>
        <taxon>Ecdysozoa</taxon>
        <taxon>Nematoda</taxon>
        <taxon>Chromadorea</taxon>
        <taxon>Rhabditida</taxon>
        <taxon>Rhabditina</taxon>
        <taxon>Rhabditomorpha</taxon>
        <taxon>Rhabditoidea</taxon>
        <taxon>Rhabditidae</taxon>
        <taxon>Peloderinae</taxon>
        <taxon>Caenorhabditis</taxon>
    </lineage>
</organism>
<accession>G0NKX9</accession>
<feature type="transmembrane region" description="Helical" evidence="1">
    <location>
        <begin position="58"/>
        <end position="85"/>
    </location>
</feature>
<reference evidence="3" key="1">
    <citation type="submission" date="2011-07" db="EMBL/GenBank/DDBJ databases">
        <authorList>
            <consortium name="Caenorhabditis brenneri Sequencing and Analysis Consortium"/>
            <person name="Wilson R.K."/>
        </authorList>
    </citation>
    <scope>NUCLEOTIDE SEQUENCE [LARGE SCALE GENOMIC DNA]</scope>
    <source>
        <strain evidence="3">PB2801</strain>
    </source>
</reference>
<dbReference type="HOGENOM" id="CLU_1723927_0_0_1"/>